<dbReference type="EMBL" id="LDAU01000044">
    <property type="protein sequence ID" value="KRX09824.1"/>
    <property type="molecule type" value="Genomic_DNA"/>
</dbReference>
<feature type="domain" description="ABC1 atypical kinase-like" evidence="2">
    <location>
        <begin position="100"/>
        <end position="353"/>
    </location>
</feature>
<comment type="caution">
    <text evidence="3">The sequence shown here is derived from an EMBL/GenBank/DDBJ whole genome shotgun (WGS) entry which is preliminary data.</text>
</comment>
<dbReference type="PANTHER" id="PTHR43173">
    <property type="entry name" value="ABC1 FAMILY PROTEIN"/>
    <property type="match status" value="1"/>
</dbReference>
<evidence type="ECO:0000313" key="4">
    <source>
        <dbReference type="Proteomes" id="UP000054937"/>
    </source>
</evidence>
<dbReference type="AlphaFoldDB" id="A0A0V0R636"/>
<dbReference type="OMA" id="DVMTTMV"/>
<dbReference type="CDD" id="cd13969">
    <property type="entry name" value="ADCK1-like"/>
    <property type="match status" value="1"/>
</dbReference>
<evidence type="ECO:0000259" key="2">
    <source>
        <dbReference type="Pfam" id="PF03109"/>
    </source>
</evidence>
<evidence type="ECO:0000313" key="3">
    <source>
        <dbReference type="EMBL" id="KRX09824.1"/>
    </source>
</evidence>
<dbReference type="InterPro" id="IPR045307">
    <property type="entry name" value="ADCK1_dom"/>
</dbReference>
<keyword evidence="3" id="KW-0808">Transferase</keyword>
<sequence>MFKLLRRGVFLGGAAYCAYDFNTDEQLILRSMRTLSVGIQLLYNYKIKFSPENVDTVHDDMARALYNLCNNNDGLYVKFGQQVAASEHTIPPVFYKYFCKLQDQAKFAPKNKIEKVLAQEFGEDYMGKVFSEFDLEPIAAASIAQVHKAKLIDGREVAVKIQKPNIKRQFKSDMFFHYLFCYVMGKAFDLPLLDFQQSIEENLQMEIDFRIEAANTERTRHDVQNKLKNKNIYVPEIIHKYDSQRVMVMEWIDGIKITDQEQLQKQNYDIEKLVQNSIEFFAEQIFISGFVHCDPHPGNLLARKVKDKNGNEQQQVVVLDYGLCFPLKEEFRLKYCSFWENLFLGNFENMKKIIADWGVGNEEMFASAQLLRPYNKEKHINEKISQEDVYKMQSQFKEDFKNMMQDTNKFPDELIFIGRNMNLVRSLNKKMGSPVNRINVMAKYAVKGQQYVNINKQSGIEKQHSRYEINKEVLSQQIIANNTAFFQHKLSVFLFQCRLFLSGVIFKVYQFWLKKFKNSNVEEVLDNVMANIANERFGQYGLKIDETSFSG</sequence>
<evidence type="ECO:0000256" key="1">
    <source>
        <dbReference type="ARBA" id="ARBA00009670"/>
    </source>
</evidence>
<dbReference type="Pfam" id="PF03109">
    <property type="entry name" value="ABC1"/>
    <property type="match status" value="1"/>
</dbReference>
<keyword evidence="4" id="KW-1185">Reference proteome</keyword>
<dbReference type="OrthoDB" id="427480at2759"/>
<dbReference type="InParanoid" id="A0A0V0R636"/>
<dbReference type="Proteomes" id="UP000054937">
    <property type="component" value="Unassembled WGS sequence"/>
</dbReference>
<dbReference type="GO" id="GO:0016301">
    <property type="term" value="F:kinase activity"/>
    <property type="evidence" value="ECO:0007669"/>
    <property type="project" value="UniProtKB-KW"/>
</dbReference>
<reference evidence="3 4" key="1">
    <citation type="journal article" date="2015" name="Sci. Rep.">
        <title>Genome of the facultative scuticociliatosis pathogen Pseudocohnilembus persalinus provides insight into its virulence through horizontal gene transfer.</title>
        <authorList>
            <person name="Xiong J."/>
            <person name="Wang G."/>
            <person name="Cheng J."/>
            <person name="Tian M."/>
            <person name="Pan X."/>
            <person name="Warren A."/>
            <person name="Jiang C."/>
            <person name="Yuan D."/>
            <person name="Miao W."/>
        </authorList>
    </citation>
    <scope>NUCLEOTIDE SEQUENCE [LARGE SCALE GENOMIC DNA]</scope>
    <source>
        <strain evidence="3">36N120E</strain>
    </source>
</reference>
<accession>A0A0V0R636</accession>
<name>A0A0V0R636_PSEPJ</name>
<gene>
    <name evidence="3" type="ORF">PPERSA_02696</name>
</gene>
<organism evidence="3 4">
    <name type="scientific">Pseudocohnilembus persalinus</name>
    <name type="common">Ciliate</name>
    <dbReference type="NCBI Taxonomy" id="266149"/>
    <lineage>
        <taxon>Eukaryota</taxon>
        <taxon>Sar</taxon>
        <taxon>Alveolata</taxon>
        <taxon>Ciliophora</taxon>
        <taxon>Intramacronucleata</taxon>
        <taxon>Oligohymenophorea</taxon>
        <taxon>Scuticociliatia</taxon>
        <taxon>Philasterida</taxon>
        <taxon>Pseudocohnilembidae</taxon>
        <taxon>Pseudocohnilembus</taxon>
    </lineage>
</organism>
<dbReference type="SUPFAM" id="SSF56112">
    <property type="entry name" value="Protein kinase-like (PK-like)"/>
    <property type="match status" value="1"/>
</dbReference>
<keyword evidence="3" id="KW-0418">Kinase</keyword>
<dbReference type="InterPro" id="IPR051130">
    <property type="entry name" value="Mito_struct-func_regulator"/>
</dbReference>
<protein>
    <submittedName>
        <fullName evidence="3">Protein kinase-like domain</fullName>
    </submittedName>
</protein>
<proteinExistence type="inferred from homology"/>
<comment type="similarity">
    <text evidence="1">Belongs to the protein kinase superfamily. ADCK protein kinase family.</text>
</comment>
<dbReference type="PANTHER" id="PTHR43173:SF37">
    <property type="entry name" value="ABC1 FAMILY PROTEIN C10F6.14C"/>
    <property type="match status" value="1"/>
</dbReference>
<dbReference type="InterPro" id="IPR011009">
    <property type="entry name" value="Kinase-like_dom_sf"/>
</dbReference>
<dbReference type="InterPro" id="IPR004147">
    <property type="entry name" value="ABC1_dom"/>
</dbReference>